<gene>
    <name evidence="2" type="ORF">PS862_02145</name>
</gene>
<dbReference type="RefSeq" id="WP_150783865.1">
    <property type="nucleotide sequence ID" value="NZ_CABVII010000007.1"/>
</dbReference>
<keyword evidence="1" id="KW-0732">Signal</keyword>
<organism evidence="2 3">
    <name type="scientific">Pseudomonas fluorescens</name>
    <dbReference type="NCBI Taxonomy" id="294"/>
    <lineage>
        <taxon>Bacteria</taxon>
        <taxon>Pseudomonadati</taxon>
        <taxon>Pseudomonadota</taxon>
        <taxon>Gammaproteobacteria</taxon>
        <taxon>Pseudomonadales</taxon>
        <taxon>Pseudomonadaceae</taxon>
        <taxon>Pseudomonas</taxon>
    </lineage>
</organism>
<dbReference type="InterPro" id="IPR006127">
    <property type="entry name" value="ZnuA-like"/>
</dbReference>
<dbReference type="OrthoDB" id="6104586at2"/>
<dbReference type="SUPFAM" id="SSF53807">
    <property type="entry name" value="Helical backbone' metal receptor"/>
    <property type="match status" value="1"/>
</dbReference>
<sequence length="300" mass="31683" precursor="true">MSFSLRQLSLAIALCGLVHTSFAADGAKQLRVLASLPITYGLGEVLLKGTDISLERAAPANLPGSRQTAYFTGRGAPALAKLASEADAVIGLRSLWADDPLYPISRRSNIRIVEIDAARPVDGALPGIAVQPDNKVDGLNSQPWFSSNNMGRMADVMAADLVRLAPEAKPQIEANLAALKQRLLKFSADNESRLASADNLSVMSLSDHFGYLIGGLNLELIGVDARPDAEWTPEALKQLGATLKDNDAAVVLHHRQPSDAVKAVITQAGSRLVVLSVDAVDPVAELEGNVELVIKGLSGA</sequence>
<dbReference type="AlphaFoldDB" id="A0A5E7JFZ7"/>
<proteinExistence type="predicted"/>
<evidence type="ECO:0000313" key="2">
    <source>
        <dbReference type="EMBL" id="VVO87112.1"/>
    </source>
</evidence>
<evidence type="ECO:0000313" key="3">
    <source>
        <dbReference type="Proteomes" id="UP000385207"/>
    </source>
</evidence>
<reference evidence="2 3" key="1">
    <citation type="submission" date="2019-09" db="EMBL/GenBank/DDBJ databases">
        <authorList>
            <person name="Chandra G."/>
            <person name="Truman W A."/>
        </authorList>
    </citation>
    <scope>NUCLEOTIDE SEQUENCE [LARGE SCALE GENOMIC DNA]</scope>
    <source>
        <strain evidence="2">PS862</strain>
    </source>
</reference>
<feature type="signal peptide" evidence="1">
    <location>
        <begin position="1"/>
        <end position="23"/>
    </location>
</feature>
<dbReference type="Gene3D" id="3.40.50.1980">
    <property type="entry name" value="Nitrogenase molybdenum iron protein domain"/>
    <property type="match status" value="2"/>
</dbReference>
<dbReference type="EMBL" id="CABVII010000007">
    <property type="protein sequence ID" value="VVO87112.1"/>
    <property type="molecule type" value="Genomic_DNA"/>
</dbReference>
<feature type="chain" id="PRO_5023015907" description="Metal ABC transporter substrate-binding protein" evidence="1">
    <location>
        <begin position="24"/>
        <end position="300"/>
    </location>
</feature>
<dbReference type="Proteomes" id="UP000385207">
    <property type="component" value="Unassembled WGS sequence"/>
</dbReference>
<dbReference type="GO" id="GO:0030001">
    <property type="term" value="P:metal ion transport"/>
    <property type="evidence" value="ECO:0007669"/>
    <property type="project" value="InterPro"/>
</dbReference>
<accession>A0A5E7JFZ7</accession>
<dbReference type="PANTHER" id="PTHR42953:SF4">
    <property type="entry name" value="METAL ABC TRANSPORTER SUBSTRATE-BINDING PROTEIN"/>
    <property type="match status" value="1"/>
</dbReference>
<evidence type="ECO:0008006" key="4">
    <source>
        <dbReference type="Google" id="ProtNLM"/>
    </source>
</evidence>
<dbReference type="GO" id="GO:0046872">
    <property type="term" value="F:metal ion binding"/>
    <property type="evidence" value="ECO:0007669"/>
    <property type="project" value="InterPro"/>
</dbReference>
<dbReference type="Pfam" id="PF01297">
    <property type="entry name" value="ZnuA"/>
    <property type="match status" value="1"/>
</dbReference>
<dbReference type="InterPro" id="IPR050492">
    <property type="entry name" value="Bact_metal-bind_prot9"/>
</dbReference>
<name>A0A5E7JFZ7_PSEFL</name>
<dbReference type="PANTHER" id="PTHR42953">
    <property type="entry name" value="HIGH-AFFINITY ZINC UPTAKE SYSTEM PROTEIN ZNUA-RELATED"/>
    <property type="match status" value="1"/>
</dbReference>
<evidence type="ECO:0000256" key="1">
    <source>
        <dbReference type="SAM" id="SignalP"/>
    </source>
</evidence>
<protein>
    <recommendedName>
        <fullName evidence="4">Metal ABC transporter substrate-binding protein</fullName>
    </recommendedName>
</protein>